<gene>
    <name evidence="2" type="ORF">K432DRAFT_410140</name>
</gene>
<feature type="compositionally biased region" description="Basic and acidic residues" evidence="1">
    <location>
        <begin position="133"/>
        <end position="144"/>
    </location>
</feature>
<protein>
    <submittedName>
        <fullName evidence="2">Uncharacterized protein</fullName>
    </submittedName>
</protein>
<reference evidence="2 3" key="1">
    <citation type="journal article" date="2016" name="Nat. Commun.">
        <title>Ectomycorrhizal ecology is imprinted in the genome of the dominant symbiotic fungus Cenococcum geophilum.</title>
        <authorList>
            <consortium name="DOE Joint Genome Institute"/>
            <person name="Peter M."/>
            <person name="Kohler A."/>
            <person name="Ohm R.A."/>
            <person name="Kuo A."/>
            <person name="Krutzmann J."/>
            <person name="Morin E."/>
            <person name="Arend M."/>
            <person name="Barry K.W."/>
            <person name="Binder M."/>
            <person name="Choi C."/>
            <person name="Clum A."/>
            <person name="Copeland A."/>
            <person name="Grisel N."/>
            <person name="Haridas S."/>
            <person name="Kipfer T."/>
            <person name="LaButti K."/>
            <person name="Lindquist E."/>
            <person name="Lipzen A."/>
            <person name="Maire R."/>
            <person name="Meier B."/>
            <person name="Mihaltcheva S."/>
            <person name="Molinier V."/>
            <person name="Murat C."/>
            <person name="Poggeler S."/>
            <person name="Quandt C.A."/>
            <person name="Sperisen C."/>
            <person name="Tritt A."/>
            <person name="Tisserant E."/>
            <person name="Crous P.W."/>
            <person name="Henrissat B."/>
            <person name="Nehls U."/>
            <person name="Egli S."/>
            <person name="Spatafora J.W."/>
            <person name="Grigoriev I.V."/>
            <person name="Martin F.M."/>
        </authorList>
    </citation>
    <scope>NUCLEOTIDE SEQUENCE [LARGE SCALE GENOMIC DNA]</scope>
    <source>
        <strain evidence="2 3">CBS 459.81</strain>
    </source>
</reference>
<organism evidence="2 3">
    <name type="scientific">Lepidopterella palustris CBS 459.81</name>
    <dbReference type="NCBI Taxonomy" id="1314670"/>
    <lineage>
        <taxon>Eukaryota</taxon>
        <taxon>Fungi</taxon>
        <taxon>Dikarya</taxon>
        <taxon>Ascomycota</taxon>
        <taxon>Pezizomycotina</taxon>
        <taxon>Dothideomycetes</taxon>
        <taxon>Pleosporomycetidae</taxon>
        <taxon>Mytilinidiales</taxon>
        <taxon>Argynnaceae</taxon>
        <taxon>Lepidopterella</taxon>
    </lineage>
</organism>
<feature type="compositionally biased region" description="Polar residues" evidence="1">
    <location>
        <begin position="354"/>
        <end position="373"/>
    </location>
</feature>
<feature type="region of interest" description="Disordered" evidence="1">
    <location>
        <begin position="211"/>
        <end position="400"/>
    </location>
</feature>
<proteinExistence type="predicted"/>
<evidence type="ECO:0000256" key="1">
    <source>
        <dbReference type="SAM" id="MobiDB-lite"/>
    </source>
</evidence>
<sequence length="611" mass="67899">MTSQSTYGRKIKKISEAMEAVGLKSFGNGSKPSFVKPEVVALDALISELAGQLKDDKKSHYDEPRLDRFIEENGEIIWGKGDRKHLLDAGSNPSDFYLRDIYFPKHKVELKNALETWIFLRAQHRFRNQRSTRSRETSKGKGEKGGMSSPSTLESINVACNYLESVPQGTANTTASTTRVTGWTAFSSSQGQLGVPVPSPVSAQHCLVSSQPDLSKRIDKRDPPMPSSGGSVLSGGDAVLDDDDDDDEDSIIGCSVVEPSTDGRSKSKVITPTGEFRLESSTLESDSSHAHKRKSSMTADSNGKKKARIRESPTCSSYSRHAPQPAHNNSTSAVGRPEQTNPLHSQEWAGCPSALQNRPPQFGGQQTNTSDAPTDNLPPVSTVALPGPAGGESLPSPANTTSVPQIRIAIPSVEDLLQFNPNQECFMSGCNADYCNHVDNHPEIPKIIYLRLFSTRKELASRELKRTQYVSLRTSKYDRETLELRIHMINLEYMLYTTENSTDEVMHERESLRLAIRKAEVYSDWWENGSRDESISDIEHNIYGKRLELCKARLELLSTKLKRRELEKEAKSIDSECLLLDLDYMQSRLELKICILECDQSADVDEEIPSS</sequence>
<feature type="region of interest" description="Disordered" evidence="1">
    <location>
        <begin position="128"/>
        <end position="151"/>
    </location>
</feature>
<feature type="compositionally biased region" description="Acidic residues" evidence="1">
    <location>
        <begin position="239"/>
        <end position="250"/>
    </location>
</feature>
<name>A0A8E2DYM0_9PEZI</name>
<keyword evidence="3" id="KW-1185">Reference proteome</keyword>
<accession>A0A8E2DYM0</accession>
<dbReference type="Proteomes" id="UP000250266">
    <property type="component" value="Unassembled WGS sequence"/>
</dbReference>
<dbReference type="AlphaFoldDB" id="A0A8E2DYM0"/>
<evidence type="ECO:0000313" key="2">
    <source>
        <dbReference type="EMBL" id="OCK74106.1"/>
    </source>
</evidence>
<feature type="compositionally biased region" description="Basic and acidic residues" evidence="1">
    <location>
        <begin position="214"/>
        <end position="223"/>
    </location>
</feature>
<dbReference type="EMBL" id="KV745558">
    <property type="protein sequence ID" value="OCK74106.1"/>
    <property type="molecule type" value="Genomic_DNA"/>
</dbReference>
<evidence type="ECO:0000313" key="3">
    <source>
        <dbReference type="Proteomes" id="UP000250266"/>
    </source>
</evidence>
<feature type="compositionally biased region" description="Polar residues" evidence="1">
    <location>
        <begin position="326"/>
        <end position="344"/>
    </location>
</feature>